<keyword evidence="4" id="KW-0560">Oxidoreductase</keyword>
<keyword evidence="6" id="KW-0812">Transmembrane</keyword>
<dbReference type="Pfam" id="PF00487">
    <property type="entry name" value="FA_desaturase"/>
    <property type="match status" value="1"/>
</dbReference>
<evidence type="ECO:0000313" key="9">
    <source>
        <dbReference type="EMBL" id="ACX42440.1"/>
    </source>
</evidence>
<organism evidence="9">
    <name type="scientific">Chlamydomonas sp. ICE-L</name>
    <dbReference type="NCBI Taxonomy" id="309537"/>
    <lineage>
        <taxon>Eukaryota</taxon>
        <taxon>Viridiplantae</taxon>
        <taxon>Chlorophyta</taxon>
        <taxon>core chlorophytes</taxon>
        <taxon>Chlorophyceae</taxon>
        <taxon>CS clade</taxon>
        <taxon>Chlamydomonadales</taxon>
        <taxon>Chlamydomonadaceae</taxon>
        <taxon>Chlamydomonas</taxon>
    </lineage>
</organism>
<dbReference type="InterPro" id="IPR005804">
    <property type="entry name" value="FA_desaturase_dom"/>
</dbReference>
<dbReference type="InterPro" id="IPR012171">
    <property type="entry name" value="Fatty_acid_desaturase"/>
</dbReference>
<accession>D0ETI0</accession>
<dbReference type="Pfam" id="PF11960">
    <property type="entry name" value="DUF3474"/>
    <property type="match status" value="1"/>
</dbReference>
<evidence type="ECO:0000256" key="4">
    <source>
        <dbReference type="ARBA" id="ARBA00023002"/>
    </source>
</evidence>
<dbReference type="EMBL" id="GQ888689">
    <property type="protein sequence ID" value="ACX42440.1"/>
    <property type="molecule type" value="mRNA"/>
</dbReference>
<dbReference type="GO" id="GO:0016020">
    <property type="term" value="C:membrane"/>
    <property type="evidence" value="ECO:0007669"/>
    <property type="project" value="UniProtKB-SubCell"/>
</dbReference>
<evidence type="ECO:0000256" key="1">
    <source>
        <dbReference type="ARBA" id="ARBA00004370"/>
    </source>
</evidence>
<evidence type="ECO:0000256" key="5">
    <source>
        <dbReference type="ARBA" id="ARBA00023136"/>
    </source>
</evidence>
<feature type="transmembrane region" description="Helical" evidence="6">
    <location>
        <begin position="258"/>
        <end position="278"/>
    </location>
</feature>
<evidence type="ECO:0000256" key="3">
    <source>
        <dbReference type="ARBA" id="ARBA00009295"/>
    </source>
</evidence>
<feature type="domain" description="Fatty acid desaturase" evidence="7">
    <location>
        <begin position="116"/>
        <end position="376"/>
    </location>
</feature>
<dbReference type="GO" id="GO:0016717">
    <property type="term" value="F:oxidoreductase activity, acting on paired donors, with oxidation of a pair of donors resulting in the reduction of molecular oxygen to two molecules of water"/>
    <property type="evidence" value="ECO:0007669"/>
    <property type="project" value="InterPro"/>
</dbReference>
<dbReference type="PANTHER" id="PTHR32100">
    <property type="entry name" value="OMEGA-6 FATTY ACID DESATURASE, CHLOROPLASTIC"/>
    <property type="match status" value="1"/>
</dbReference>
<protein>
    <submittedName>
        <fullName evidence="9">Omega-3 fatty acid desaturase</fullName>
    </submittedName>
</protein>
<dbReference type="InterPro" id="IPR021863">
    <property type="entry name" value="FAS_N"/>
</dbReference>
<feature type="transmembrane region" description="Helical" evidence="6">
    <location>
        <begin position="100"/>
        <end position="119"/>
    </location>
</feature>
<evidence type="ECO:0000256" key="2">
    <source>
        <dbReference type="ARBA" id="ARBA00005189"/>
    </source>
</evidence>
<dbReference type="CDD" id="cd03507">
    <property type="entry name" value="Delta12-FADS-like"/>
    <property type="match status" value="1"/>
</dbReference>
<evidence type="ECO:0000256" key="6">
    <source>
        <dbReference type="SAM" id="Phobius"/>
    </source>
</evidence>
<comment type="similarity">
    <text evidence="3">Belongs to the fatty acid desaturase type 1 family.</text>
</comment>
<sequence length="433" mass="49227">MQVYRSVVGKPVCLSQPKAALPSERPRVLGSRGLLPSLRAAALDVSTRKTDELGFILNEDGSYDLSAPPPFTLQDMRNAIPAHCWEKNSTKSMAYLARDLAVVAGLAVGFSALNAWWAWPAYWFMQGTMFWSLFVVGHDCGHASFSNNKHLNDFVGNLTHSSILVPYHGWRISHRTHHSNHGHAEKDESWTPLKKSEFEGEEGLNPAVAIGRLSFPWSMFAFPFYLWKRTPGKTGSHYDPNSDLFVPSERKQVLTSDAFMLGFVGILAAATYMLGFPAMMNLYVVPYFVFVFWLDAVTYLHHHGPSDENEKMPWYRGEEWSYFRGGLSTIDRDYGIFNKIHHDIGTHVIHHLFSQMPHYNLTDATEACKKVMGPYYHEPEKSKGWFPTHLIAPLVRSLQNDHYVEETGNVIFYKSDERFSQRSNQGMSKAQKA</sequence>
<evidence type="ECO:0000259" key="7">
    <source>
        <dbReference type="Pfam" id="PF00487"/>
    </source>
</evidence>
<comment type="subcellular location">
    <subcellularLocation>
        <location evidence="1">Membrane</location>
    </subcellularLocation>
</comment>
<evidence type="ECO:0000259" key="8">
    <source>
        <dbReference type="Pfam" id="PF11960"/>
    </source>
</evidence>
<dbReference type="AlphaFoldDB" id="D0ETI0"/>
<name>D0ETI0_9CHLO</name>
<keyword evidence="6" id="KW-1133">Transmembrane helix</keyword>
<reference evidence="9" key="1">
    <citation type="journal article" date="2011" name="Mar. Biotechnol.">
        <title>A Novel Omega-3 Fatty Acid Desaturase Involved in Acclimation Processes of Polar Condition from Antarctic Ice Algae Chlamydomonas sp. ICE-L.</title>
        <authorList>
            <person name="Zhang P."/>
            <person name="Liu S."/>
            <person name="Cong B."/>
            <person name="Wu G."/>
            <person name="Liu C."/>
            <person name="Lin X."/>
            <person name="Shen J."/>
            <person name="Huang X."/>
        </authorList>
    </citation>
    <scope>NUCLEOTIDE SEQUENCE</scope>
    <source>
        <strain evidence="9">ICE-L</strain>
    </source>
</reference>
<keyword evidence="5 6" id="KW-0472">Membrane</keyword>
<comment type="pathway">
    <text evidence="2">Lipid metabolism.</text>
</comment>
<dbReference type="GO" id="GO:0006629">
    <property type="term" value="P:lipid metabolic process"/>
    <property type="evidence" value="ECO:0007669"/>
    <property type="project" value="InterPro"/>
</dbReference>
<feature type="domain" description="Fatty acid desaturase N-terminal" evidence="8">
    <location>
        <begin position="48"/>
        <end position="107"/>
    </location>
</feature>
<feature type="transmembrane region" description="Helical" evidence="6">
    <location>
        <begin position="207"/>
        <end position="227"/>
    </location>
</feature>
<proteinExistence type="evidence at transcript level"/>